<dbReference type="KEGG" id="ebm:SG0102_28320"/>
<keyword evidence="1" id="KW-0812">Transmembrane</keyword>
<accession>A0A3G9JTK2</accession>
<feature type="transmembrane region" description="Helical" evidence="1">
    <location>
        <begin position="522"/>
        <end position="545"/>
    </location>
</feature>
<protein>
    <recommendedName>
        <fullName evidence="4">ABC3 transporter permease protein domain-containing protein</fullName>
    </recommendedName>
</protein>
<proteinExistence type="predicted"/>
<gene>
    <name evidence="2" type="ORF">SG0102_28320</name>
</gene>
<dbReference type="AlphaFoldDB" id="A0A3G9JTK2"/>
<name>A0A3G9JTK2_9FIRM</name>
<evidence type="ECO:0008006" key="4">
    <source>
        <dbReference type="Google" id="ProtNLM"/>
    </source>
</evidence>
<feature type="transmembrane region" description="Helical" evidence="1">
    <location>
        <begin position="565"/>
        <end position="585"/>
    </location>
</feature>
<keyword evidence="1" id="KW-1133">Transmembrane helix</keyword>
<dbReference type="Proteomes" id="UP000268059">
    <property type="component" value="Chromosome"/>
</dbReference>
<organism evidence="2 3">
    <name type="scientific">Intestinibaculum porci</name>
    <dbReference type="NCBI Taxonomy" id="2487118"/>
    <lineage>
        <taxon>Bacteria</taxon>
        <taxon>Bacillati</taxon>
        <taxon>Bacillota</taxon>
        <taxon>Erysipelotrichia</taxon>
        <taxon>Erysipelotrichales</taxon>
        <taxon>Erysipelotrichaceae</taxon>
        <taxon>Intestinibaculum</taxon>
    </lineage>
</organism>
<dbReference type="OrthoDB" id="1694171at2"/>
<evidence type="ECO:0000313" key="2">
    <source>
        <dbReference type="EMBL" id="BBH27898.1"/>
    </source>
</evidence>
<feature type="transmembrane region" description="Helical" evidence="1">
    <location>
        <begin position="116"/>
        <end position="138"/>
    </location>
</feature>
<feature type="transmembrane region" description="Helical" evidence="1">
    <location>
        <begin position="196"/>
        <end position="219"/>
    </location>
</feature>
<dbReference type="EMBL" id="AP019309">
    <property type="protein sequence ID" value="BBH27898.1"/>
    <property type="molecule type" value="Genomic_DNA"/>
</dbReference>
<sequence length="593" mass="67945">MNVLKELSRRYYDVYKHSYLPFQVMSVWMCLLNVLLGGSLLYFYVEPNSFYTLYLHRFFFPIVIILTVFNSLFLCMFLHLKTTWRNDEIKQLRLIGFTIEEVGSLFVKEALLAIKAIVLVATIVSFTGSIIAGIVIHIPFLTLLKACGLMIGLNLFLILIVIIDLNIVVKEPRERVEKHSQVHNIYLKNFLSHIRYINTIILLIVIGTVGLSFLFTFAASLDAAQYNKMLLKSDCLVTKIDPIIISDFDPDVDLSPQETLSSQVINNIKKRPEYQIGGALYYNLDHSIGLEVKLPATSPVTGDVYPKIKKHTYAFNLYGADAYVLHKMKVLSGHIDEKKLKSGKYIIYGLDYDRHTLLANDGKVNHTKRYFHVGETIHITRKSKRYSYKIMAICAMNPTVSEERNVVTYGSEVTFYLPTQAYQKIHPDQPRRLLFDTKGDTRSLKRYLTSLHLYSLTRDDVNAYITHAKAFYSVIATIIYGLFVLIGTLLYVSLLSGDLYYYQEELMILRTLGMTPSSLKKLILTNSMIHGIVILFVLSITNGLLFSYLSHSFIHVDIFVYRPVYLPDVICMILIVCSSYLIPLINMKKLSIK</sequence>
<evidence type="ECO:0000313" key="3">
    <source>
        <dbReference type="Proteomes" id="UP000268059"/>
    </source>
</evidence>
<keyword evidence="3" id="KW-1185">Reference proteome</keyword>
<keyword evidence="1" id="KW-0472">Membrane</keyword>
<reference evidence="2 3" key="1">
    <citation type="submission" date="2018-11" db="EMBL/GenBank/DDBJ databases">
        <title>Novel Erysipelotrichaceae bacterium isolated from small intestine of a swine.</title>
        <authorList>
            <person name="Kim J.S."/>
            <person name="Choe H."/>
            <person name="Lee Y.R."/>
            <person name="Kim K.M."/>
            <person name="Park D.S."/>
        </authorList>
    </citation>
    <scope>NUCLEOTIDE SEQUENCE [LARGE SCALE GENOMIC DNA]</scope>
    <source>
        <strain evidence="2 3">SG0102</strain>
    </source>
</reference>
<feature type="transmembrane region" description="Helical" evidence="1">
    <location>
        <begin position="150"/>
        <end position="169"/>
    </location>
</feature>
<feature type="transmembrane region" description="Helical" evidence="1">
    <location>
        <begin position="470"/>
        <end position="501"/>
    </location>
</feature>
<evidence type="ECO:0000256" key="1">
    <source>
        <dbReference type="SAM" id="Phobius"/>
    </source>
</evidence>
<feature type="transmembrane region" description="Helical" evidence="1">
    <location>
        <begin position="57"/>
        <end position="80"/>
    </location>
</feature>
<dbReference type="InParanoid" id="A0A3G9JTK2"/>
<feature type="transmembrane region" description="Helical" evidence="1">
    <location>
        <begin position="20"/>
        <end position="45"/>
    </location>
</feature>
<dbReference type="RefSeq" id="WP_125120578.1">
    <property type="nucleotide sequence ID" value="NZ_AP019309.1"/>
</dbReference>